<accession>A0A101HSN6</accession>
<gene>
    <name evidence="9" type="ORF">XD94_0009</name>
</gene>
<evidence type="ECO:0000259" key="8">
    <source>
        <dbReference type="Pfam" id="PF17785"/>
    </source>
</evidence>
<comment type="subcellular location">
    <subcellularLocation>
        <location evidence="1">Cytoplasm</location>
    </subcellularLocation>
</comment>
<evidence type="ECO:0000256" key="1">
    <source>
        <dbReference type="ARBA" id="ARBA00004496"/>
    </source>
</evidence>
<evidence type="ECO:0000256" key="5">
    <source>
        <dbReference type="ARBA" id="ARBA00022691"/>
    </source>
</evidence>
<dbReference type="InterPro" id="IPR019614">
    <property type="entry name" value="SAM-dep_methyl-trfase"/>
</dbReference>
<dbReference type="InterPro" id="IPR036974">
    <property type="entry name" value="PUA_sf"/>
</dbReference>
<dbReference type="Gene3D" id="3.30.750.80">
    <property type="entry name" value="RNA methyltransferase domain (HRMD) like"/>
    <property type="match status" value="1"/>
</dbReference>
<dbReference type="Pfam" id="PF17785">
    <property type="entry name" value="PUA_3"/>
    <property type="match status" value="1"/>
</dbReference>
<comment type="similarity">
    <text evidence="6">Belongs to the methyltransferase superfamily. RlmI family.</text>
</comment>
<dbReference type="GO" id="GO:0003723">
    <property type="term" value="F:RNA binding"/>
    <property type="evidence" value="ECO:0007669"/>
    <property type="project" value="InterPro"/>
</dbReference>
<sequence length="388" mass="43702">MFLKKEIKRRVAFGHPWVYDNEIEKHDPLDDGCIVDVFTYSGQFLGKGYYNSGSTIRVRLITRRNCKLDTDFFSGKIRRAIQVKSLLLEDSDALRIVFGEADGLPGLIVDRFSDWLVVQFNTLGIQLMKKEIIEALILVLKPKGIFEKSEGTSLAKEGLEAKEGWLYGNGPELLPFSLNGISFLADTKGQKTGFFLDQRENAKRLSEYATGRRVLDVFSYTGNFSFHCINKGARSAILVDSSERALSVAKEVAEINRFSDKCEFIKTNAFDYLRENSLSGFGLAVIDPPAMAKSPSSKKNALRGYKELNLRVIKSLNDGALIASSSCTQIVSEEDWMRTINDAFHDCKKLGLVAFRGGQSLDHPEVTSIFETKYLKFCLFHIFELINY</sequence>
<evidence type="ECO:0000313" key="9">
    <source>
        <dbReference type="EMBL" id="KUK82396.1"/>
    </source>
</evidence>
<name>A0A101HSN6_9BACT</name>
<dbReference type="Gene3D" id="3.40.50.150">
    <property type="entry name" value="Vaccinia Virus protein VP39"/>
    <property type="match status" value="1"/>
</dbReference>
<dbReference type="SUPFAM" id="SSF88697">
    <property type="entry name" value="PUA domain-like"/>
    <property type="match status" value="1"/>
</dbReference>
<dbReference type="InterPro" id="IPR029063">
    <property type="entry name" value="SAM-dependent_MTases_sf"/>
</dbReference>
<keyword evidence="5" id="KW-0949">S-adenosyl-L-methionine</keyword>
<evidence type="ECO:0000256" key="6">
    <source>
        <dbReference type="ARBA" id="ARBA00038091"/>
    </source>
</evidence>
<dbReference type="PATRIC" id="fig|1184387.3.peg.1033"/>
<keyword evidence="4" id="KW-0808">Transferase</keyword>
<evidence type="ECO:0000256" key="4">
    <source>
        <dbReference type="ARBA" id="ARBA00022679"/>
    </source>
</evidence>
<dbReference type="GO" id="GO:0008168">
    <property type="term" value="F:methyltransferase activity"/>
    <property type="evidence" value="ECO:0007669"/>
    <property type="project" value="UniProtKB-KW"/>
</dbReference>
<keyword evidence="2" id="KW-0963">Cytoplasm</keyword>
<dbReference type="Pfam" id="PF10672">
    <property type="entry name" value="Methyltrans_SAM"/>
    <property type="match status" value="1"/>
</dbReference>
<evidence type="ECO:0000313" key="10">
    <source>
        <dbReference type="Proteomes" id="UP000054092"/>
    </source>
</evidence>
<dbReference type="PANTHER" id="PTHR42873:SF1">
    <property type="entry name" value="S-ADENOSYLMETHIONINE-DEPENDENT METHYLTRANSFERASE DOMAIN-CONTAINING PROTEIN"/>
    <property type="match status" value="1"/>
</dbReference>
<feature type="domain" description="S-adenosylmethionine-dependent methyltransferase" evidence="7">
    <location>
        <begin position="164"/>
        <end position="295"/>
    </location>
</feature>
<dbReference type="EMBL" id="LGGP01000001">
    <property type="protein sequence ID" value="KUK82396.1"/>
    <property type="molecule type" value="Genomic_DNA"/>
</dbReference>
<keyword evidence="3" id="KW-0489">Methyltransferase</keyword>
<evidence type="ECO:0000256" key="2">
    <source>
        <dbReference type="ARBA" id="ARBA00022490"/>
    </source>
</evidence>
<dbReference type="SUPFAM" id="SSF53335">
    <property type="entry name" value="S-adenosyl-L-methionine-dependent methyltransferases"/>
    <property type="match status" value="1"/>
</dbReference>
<evidence type="ECO:0000256" key="3">
    <source>
        <dbReference type="ARBA" id="ARBA00022603"/>
    </source>
</evidence>
<dbReference type="CDD" id="cd02440">
    <property type="entry name" value="AdoMet_MTases"/>
    <property type="match status" value="1"/>
</dbReference>
<comment type="caution">
    <text evidence="9">The sequence shown here is derived from an EMBL/GenBank/DDBJ whole genome shotgun (WGS) entry which is preliminary data.</text>
</comment>
<dbReference type="InterPro" id="IPR041532">
    <property type="entry name" value="RlmI-like_PUA"/>
</dbReference>
<dbReference type="Proteomes" id="UP000054092">
    <property type="component" value="Unassembled WGS sequence"/>
</dbReference>
<dbReference type="CDD" id="cd21153">
    <property type="entry name" value="PUA_RlmI"/>
    <property type="match status" value="1"/>
</dbReference>
<dbReference type="CDD" id="cd11572">
    <property type="entry name" value="RlmI_M_like"/>
    <property type="match status" value="1"/>
</dbReference>
<dbReference type="GO" id="GO:0032259">
    <property type="term" value="P:methylation"/>
    <property type="evidence" value="ECO:0007669"/>
    <property type="project" value="UniProtKB-KW"/>
</dbReference>
<dbReference type="Gene3D" id="2.30.130.10">
    <property type="entry name" value="PUA domain"/>
    <property type="match status" value="1"/>
</dbReference>
<dbReference type="AlphaFoldDB" id="A0A101HSN6"/>
<dbReference type="InterPro" id="IPR015947">
    <property type="entry name" value="PUA-like_sf"/>
</dbReference>
<dbReference type="GO" id="GO:0005737">
    <property type="term" value="C:cytoplasm"/>
    <property type="evidence" value="ECO:0007669"/>
    <property type="project" value="UniProtKB-SubCell"/>
</dbReference>
<protein>
    <submittedName>
        <fullName evidence="9">PUA domain containing protein</fullName>
    </submittedName>
</protein>
<organism evidence="9 10">
    <name type="scientific">Mesotoga prima</name>
    <dbReference type="NCBI Taxonomy" id="1184387"/>
    <lineage>
        <taxon>Bacteria</taxon>
        <taxon>Thermotogati</taxon>
        <taxon>Thermotogota</taxon>
        <taxon>Thermotogae</taxon>
        <taxon>Kosmotogales</taxon>
        <taxon>Kosmotogaceae</taxon>
        <taxon>Mesotoga</taxon>
    </lineage>
</organism>
<evidence type="ECO:0000259" key="7">
    <source>
        <dbReference type="Pfam" id="PF10672"/>
    </source>
</evidence>
<proteinExistence type="inferred from homology"/>
<dbReference type="PANTHER" id="PTHR42873">
    <property type="entry name" value="RIBOSOMAL RNA LARGE SUBUNIT METHYLTRANSFERASE"/>
    <property type="match status" value="1"/>
</dbReference>
<feature type="domain" description="RlmI-like PUA" evidence="8">
    <location>
        <begin position="3"/>
        <end position="63"/>
    </location>
</feature>
<reference evidence="10" key="1">
    <citation type="journal article" date="2015" name="MBio">
        <title>Genome-Resolved Metagenomic Analysis Reveals Roles for Candidate Phyla and Other Microbial Community Members in Biogeochemical Transformations in Oil Reservoirs.</title>
        <authorList>
            <person name="Hu P."/>
            <person name="Tom L."/>
            <person name="Singh A."/>
            <person name="Thomas B.C."/>
            <person name="Baker B.J."/>
            <person name="Piceno Y.M."/>
            <person name="Andersen G.L."/>
            <person name="Banfield J.F."/>
        </authorList>
    </citation>
    <scope>NUCLEOTIDE SEQUENCE [LARGE SCALE GENOMIC DNA]</scope>
</reference>